<dbReference type="RefSeq" id="WP_216455763.1">
    <property type="nucleotide sequence ID" value="NZ_JAHLQL010000001.1"/>
</dbReference>
<evidence type="ECO:0000313" key="6">
    <source>
        <dbReference type="EMBL" id="MBU5590614.1"/>
    </source>
</evidence>
<evidence type="ECO:0000259" key="5">
    <source>
        <dbReference type="Pfam" id="PF00155"/>
    </source>
</evidence>
<reference evidence="6 7" key="1">
    <citation type="submission" date="2021-06" db="EMBL/GenBank/DDBJ databases">
        <authorList>
            <person name="Sun Q."/>
            <person name="Li D."/>
        </authorList>
    </citation>
    <scope>NUCLEOTIDE SEQUENCE [LARGE SCALE GENOMIC DNA]</scope>
    <source>
        <strain evidence="6 7">MSJ-4</strain>
    </source>
</reference>
<organism evidence="6 7">
    <name type="scientific">Clostridium simiarum</name>
    <dbReference type="NCBI Taxonomy" id="2841506"/>
    <lineage>
        <taxon>Bacteria</taxon>
        <taxon>Bacillati</taxon>
        <taxon>Bacillota</taxon>
        <taxon>Clostridia</taxon>
        <taxon>Eubacteriales</taxon>
        <taxon>Clostridiaceae</taxon>
        <taxon>Clostridium</taxon>
    </lineage>
</organism>
<keyword evidence="2 6" id="KW-0032">Aminotransferase</keyword>
<evidence type="ECO:0000256" key="1">
    <source>
        <dbReference type="ARBA" id="ARBA00001933"/>
    </source>
</evidence>
<evidence type="ECO:0000256" key="4">
    <source>
        <dbReference type="ARBA" id="ARBA00022898"/>
    </source>
</evidence>
<protein>
    <submittedName>
        <fullName evidence="6">Aminotransferase class I/II-fold pyridoxal phosphate-dependent enzyme</fullName>
    </submittedName>
</protein>
<dbReference type="CDD" id="cd00609">
    <property type="entry name" value="AAT_like"/>
    <property type="match status" value="1"/>
</dbReference>
<keyword evidence="4" id="KW-0663">Pyridoxal phosphate</keyword>
<dbReference type="PANTHER" id="PTHR46383">
    <property type="entry name" value="ASPARTATE AMINOTRANSFERASE"/>
    <property type="match status" value="1"/>
</dbReference>
<dbReference type="InterPro" id="IPR050596">
    <property type="entry name" value="AspAT/PAT-like"/>
</dbReference>
<keyword evidence="3" id="KW-0808">Transferase</keyword>
<dbReference type="InterPro" id="IPR004839">
    <property type="entry name" value="Aminotransferase_I/II_large"/>
</dbReference>
<evidence type="ECO:0000256" key="3">
    <source>
        <dbReference type="ARBA" id="ARBA00022679"/>
    </source>
</evidence>
<evidence type="ECO:0000313" key="7">
    <source>
        <dbReference type="Proteomes" id="UP000736583"/>
    </source>
</evidence>
<comment type="cofactor">
    <cofactor evidence="1">
        <name>pyridoxal 5'-phosphate</name>
        <dbReference type="ChEBI" id="CHEBI:597326"/>
    </cofactor>
</comment>
<dbReference type="InterPro" id="IPR004838">
    <property type="entry name" value="NHTrfase_class1_PyrdxlP-BS"/>
</dbReference>
<feature type="domain" description="Aminotransferase class I/classII large" evidence="5">
    <location>
        <begin position="27"/>
        <end position="364"/>
    </location>
</feature>
<dbReference type="Pfam" id="PF00155">
    <property type="entry name" value="Aminotran_1_2"/>
    <property type="match status" value="1"/>
</dbReference>
<evidence type="ECO:0000256" key="2">
    <source>
        <dbReference type="ARBA" id="ARBA00022576"/>
    </source>
</evidence>
<name>A0ABS6EWL1_9CLOT</name>
<gene>
    <name evidence="6" type="ORF">KQI89_02450</name>
</gene>
<dbReference type="Proteomes" id="UP000736583">
    <property type="component" value="Unassembled WGS sequence"/>
</dbReference>
<proteinExistence type="predicted"/>
<sequence>MNKNVKDVEISGIRKFFNKVSKVDGAISLTLGQPDFPVPDPLKEAIIKALNEDKTQYTPNSGIYPLRNKISEYLATMNINYDAEEVCITVGGSEGLFSVLMAVLNKGDKVLIPNPSYPAYEGIANILGATVVNYSLKGDFSIDIEDLEKKLKDDVKAIVLSFPSNPTGAVLSKEDMQDLHNLLKKSSVTIITDEIYSSVIFNEEYYSIAQYEDVLDRVILVSGFSKMFSMTGLRVGYVCAKEKYMKEFLKVHQYNVSSAPSIVQWGLYEGFDEGLKSVSVMKNEFKIRRDYVYNRLQNMGLLCTLPQGAFYIFPSIKKFGLSSEEFCTKLLEEVKVACVPGSAFGSLGEGHIRISYCYHMDTLEKSLNILEEWLKQYNKQMI</sequence>
<dbReference type="PANTHER" id="PTHR46383:SF4">
    <property type="entry name" value="AMINOTRANSFERASE"/>
    <property type="match status" value="1"/>
</dbReference>
<dbReference type="EMBL" id="JAHLQL010000001">
    <property type="protein sequence ID" value="MBU5590614.1"/>
    <property type="molecule type" value="Genomic_DNA"/>
</dbReference>
<keyword evidence="7" id="KW-1185">Reference proteome</keyword>
<dbReference type="GO" id="GO:0008483">
    <property type="term" value="F:transaminase activity"/>
    <property type="evidence" value="ECO:0007669"/>
    <property type="project" value="UniProtKB-KW"/>
</dbReference>
<comment type="caution">
    <text evidence="6">The sequence shown here is derived from an EMBL/GenBank/DDBJ whole genome shotgun (WGS) entry which is preliminary data.</text>
</comment>
<accession>A0ABS6EWL1</accession>
<dbReference type="PROSITE" id="PS00105">
    <property type="entry name" value="AA_TRANSFER_CLASS_1"/>
    <property type="match status" value="1"/>
</dbReference>